<organism evidence="1 2">
    <name type="scientific">Sediminihabitans luteus</name>
    <dbReference type="NCBI Taxonomy" id="1138585"/>
    <lineage>
        <taxon>Bacteria</taxon>
        <taxon>Bacillati</taxon>
        <taxon>Actinomycetota</taxon>
        <taxon>Actinomycetes</taxon>
        <taxon>Micrococcales</taxon>
        <taxon>Cellulomonadaceae</taxon>
        <taxon>Sediminihabitans</taxon>
    </lineage>
</organism>
<name>A0A2M9CQJ5_9CELL</name>
<keyword evidence="2" id="KW-1185">Reference proteome</keyword>
<evidence type="ECO:0000313" key="1">
    <source>
        <dbReference type="EMBL" id="PJJ74196.1"/>
    </source>
</evidence>
<gene>
    <name evidence="1" type="ORF">CLV28_1690</name>
</gene>
<dbReference type="InterPro" id="IPR037883">
    <property type="entry name" value="Knr4/Smi1-like_sf"/>
</dbReference>
<dbReference type="EMBL" id="PGFE01000002">
    <property type="protein sequence ID" value="PJJ74196.1"/>
    <property type="molecule type" value="Genomic_DNA"/>
</dbReference>
<dbReference type="SUPFAM" id="SSF160631">
    <property type="entry name" value="SMI1/KNR4-like"/>
    <property type="match status" value="1"/>
</dbReference>
<proteinExistence type="predicted"/>
<dbReference type="AlphaFoldDB" id="A0A2M9CQJ5"/>
<accession>A0A2M9CQJ5</accession>
<evidence type="ECO:0000313" key="2">
    <source>
        <dbReference type="Proteomes" id="UP000231693"/>
    </source>
</evidence>
<evidence type="ECO:0008006" key="3">
    <source>
        <dbReference type="Google" id="ProtNLM"/>
    </source>
</evidence>
<protein>
    <recommendedName>
        <fullName evidence="3">SMI1/KNR4 family protein SUKH-1</fullName>
    </recommendedName>
</protein>
<sequence length="180" mass="19891">MSGTDVPWGDLVREATSWRTRLAHVSSSWPLTIPRIGADDAAIAAAQARIGFELDAQHEALLREINGWPDAFLEGTVLGTDEIGAGELWERAWVHLDTASDYFDELPPLEELVPICVSDVVLDTSAVWMNGPVTDGGFPVIRMTSTDSDEFENVHAWWRECVQTTRDLVALDVEKNGITE</sequence>
<reference evidence="1 2" key="1">
    <citation type="submission" date="2017-11" db="EMBL/GenBank/DDBJ databases">
        <title>Genomic Encyclopedia of Archaeal and Bacterial Type Strains, Phase II (KMG-II): From Individual Species to Whole Genera.</title>
        <authorList>
            <person name="Goeker M."/>
        </authorList>
    </citation>
    <scope>NUCLEOTIDE SEQUENCE [LARGE SCALE GENOMIC DNA]</scope>
    <source>
        <strain evidence="1 2">DSM 25478</strain>
    </source>
</reference>
<dbReference type="OrthoDB" id="458118at2"/>
<dbReference type="RefSeq" id="WP_100422834.1">
    <property type="nucleotide sequence ID" value="NZ_BOOX01000006.1"/>
</dbReference>
<comment type="caution">
    <text evidence="1">The sequence shown here is derived from an EMBL/GenBank/DDBJ whole genome shotgun (WGS) entry which is preliminary data.</text>
</comment>
<dbReference type="Proteomes" id="UP000231693">
    <property type="component" value="Unassembled WGS sequence"/>
</dbReference>